<dbReference type="Proteomes" id="UP000289691">
    <property type="component" value="Unassembled WGS sequence"/>
</dbReference>
<dbReference type="SUPFAM" id="SSF51419">
    <property type="entry name" value="PLP-binding barrel"/>
    <property type="match status" value="1"/>
</dbReference>
<comment type="caution">
    <text evidence="2">The sequence shown here is derived from an EMBL/GenBank/DDBJ whole genome shotgun (WGS) entry which is preliminary data.</text>
</comment>
<proteinExistence type="predicted"/>
<dbReference type="InterPro" id="IPR001608">
    <property type="entry name" value="Ala_racemase_N"/>
</dbReference>
<dbReference type="Gene3D" id="3.20.20.10">
    <property type="entry name" value="Alanine racemase"/>
    <property type="match status" value="1"/>
</dbReference>
<evidence type="ECO:0000313" key="2">
    <source>
        <dbReference type="EMBL" id="RXK51385.1"/>
    </source>
</evidence>
<sequence length="393" mass="42098">MRDYDYYRQTFADLEFPLAFVDRDALDGNIEQVRTRARSLPVRIASKSLRCRAVMEYVLDHDGFRGVMCYHGAEAAHLAALGFEDLLVAYPIYQPSELRTVCETVESGTTITLMVDGAAHVERAGEVAAEIGVEVPLCLDVDMSSEHLGVFFGTRRSDVRTPADALAVADAIERTDGVRLDGVMGYEGQIAGLPDRNPANNAAVDAAVRLLKERSKRAVADRRGAVVDALADRGHDLRFVNGGGTGSLAYTTDDPAVTEVTVGSGFYAPTLFDHYDGFQHTPAAGYAIEVTRRPADDIYTCRGGGYVASGPAGSDKAPTVARPREAELTDTEGAGEVQTPIEYDGSLSLGDPVVCRHAKAGELCRTFASMAVVADGAVVETAPTYRGDGKCFM</sequence>
<accession>A0A498L6N2</accession>
<dbReference type="OrthoDB" id="230707at2157"/>
<dbReference type="CDD" id="cd06813">
    <property type="entry name" value="PLPDE_III_DSD_D-TA_like_2"/>
    <property type="match status" value="1"/>
</dbReference>
<dbReference type="Pfam" id="PF01168">
    <property type="entry name" value="Ala_racemase_N"/>
    <property type="match status" value="1"/>
</dbReference>
<gene>
    <name evidence="2" type="ORF">EAF64_01730</name>
</gene>
<keyword evidence="3" id="KW-1185">Reference proteome</keyword>
<dbReference type="GO" id="GO:0008721">
    <property type="term" value="F:D-serine ammonia-lyase activity"/>
    <property type="evidence" value="ECO:0007669"/>
    <property type="project" value="TreeGrafter"/>
</dbReference>
<protein>
    <submittedName>
        <fullName evidence="2">Amino acid deaminase/aldolase</fullName>
    </submittedName>
</protein>
<reference evidence="2 3" key="1">
    <citation type="submission" date="2019-01" db="EMBL/GenBank/DDBJ databases">
        <title>Halorientalis sp. F13-25 a new haloarchaeum isolated from hypersaline water.</title>
        <authorList>
            <person name="Ana D.-V."/>
            <person name="Cristina S.-P."/>
            <person name="Antonio V."/>
        </authorList>
    </citation>
    <scope>NUCLEOTIDE SEQUENCE [LARGE SCALE GENOMIC DNA]</scope>
    <source>
        <strain evidence="2 3">F13-25</strain>
    </source>
</reference>
<name>A0A498L6N2_9EURY</name>
<dbReference type="EMBL" id="RDFA01000001">
    <property type="protein sequence ID" value="RXK51385.1"/>
    <property type="molecule type" value="Genomic_DNA"/>
</dbReference>
<organism evidence="2 3">
    <name type="scientific">Halorientalis pallida</name>
    <dbReference type="NCBI Taxonomy" id="2479928"/>
    <lineage>
        <taxon>Archaea</taxon>
        <taxon>Methanobacteriati</taxon>
        <taxon>Methanobacteriota</taxon>
        <taxon>Stenosarchaea group</taxon>
        <taxon>Halobacteria</taxon>
        <taxon>Halobacteriales</taxon>
        <taxon>Haloarculaceae</taxon>
        <taxon>Halorientalis</taxon>
    </lineage>
</organism>
<dbReference type="InterPro" id="IPR029066">
    <property type="entry name" value="PLP-binding_barrel"/>
</dbReference>
<dbReference type="PANTHER" id="PTHR28004:SF2">
    <property type="entry name" value="D-SERINE DEHYDRATASE"/>
    <property type="match status" value="1"/>
</dbReference>
<dbReference type="RefSeq" id="WP_129067250.1">
    <property type="nucleotide sequence ID" value="NZ_RDFA01000001.1"/>
</dbReference>
<evidence type="ECO:0000313" key="3">
    <source>
        <dbReference type="Proteomes" id="UP000289691"/>
    </source>
</evidence>
<evidence type="ECO:0000259" key="1">
    <source>
        <dbReference type="Pfam" id="PF01168"/>
    </source>
</evidence>
<dbReference type="AlphaFoldDB" id="A0A498L6N2"/>
<dbReference type="GO" id="GO:0036088">
    <property type="term" value="P:D-serine catabolic process"/>
    <property type="evidence" value="ECO:0007669"/>
    <property type="project" value="TreeGrafter"/>
</dbReference>
<feature type="domain" description="Alanine racemase N-terminal" evidence="1">
    <location>
        <begin position="21"/>
        <end position="212"/>
    </location>
</feature>
<dbReference type="PANTHER" id="PTHR28004">
    <property type="entry name" value="ZGC:162816-RELATED"/>
    <property type="match status" value="1"/>
</dbReference>
<dbReference type="InterPro" id="IPR051466">
    <property type="entry name" value="D-amino_acid_metab_enzyme"/>
</dbReference>